<dbReference type="GO" id="GO:0042381">
    <property type="term" value="P:hemolymph coagulation"/>
    <property type="evidence" value="ECO:0007669"/>
    <property type="project" value="UniProtKB-KW"/>
</dbReference>
<keyword evidence="1" id="KW-0245">EGF-like domain</keyword>
<keyword evidence="8 13" id="KW-0720">Serine protease</keyword>
<evidence type="ECO:0000256" key="6">
    <source>
        <dbReference type="ARBA" id="ARBA00022801"/>
    </source>
</evidence>
<dbReference type="GO" id="GO:0030246">
    <property type="term" value="F:carbohydrate binding"/>
    <property type="evidence" value="ECO:0007669"/>
    <property type="project" value="UniProtKB-KW"/>
</dbReference>
<keyword evidence="4" id="KW-0732">Signal</keyword>
<dbReference type="EC" id="3.4.21.84" evidence="12"/>
<dbReference type="PROSITE" id="PS00135">
    <property type="entry name" value="TRYPSIN_SER"/>
    <property type="match status" value="1"/>
</dbReference>
<evidence type="ECO:0000256" key="7">
    <source>
        <dbReference type="ARBA" id="ARBA00022820"/>
    </source>
</evidence>
<dbReference type="SUPFAM" id="SSF50494">
    <property type="entry name" value="Trypsin-like serine proteases"/>
    <property type="match status" value="1"/>
</dbReference>
<evidence type="ECO:0000256" key="2">
    <source>
        <dbReference type="ARBA" id="ARBA00022659"/>
    </source>
</evidence>
<evidence type="ECO:0000256" key="10">
    <source>
        <dbReference type="ARBA" id="ARBA00023157"/>
    </source>
</evidence>
<evidence type="ECO:0000259" key="15">
    <source>
        <dbReference type="PROSITE" id="PS50240"/>
    </source>
</evidence>
<dbReference type="PANTHER" id="PTHR24252">
    <property type="entry name" value="ACROSIN-RELATED"/>
    <property type="match status" value="1"/>
</dbReference>
<dbReference type="GO" id="GO:0007155">
    <property type="term" value="P:cell adhesion"/>
    <property type="evidence" value="ECO:0007669"/>
    <property type="project" value="UniProtKB-KW"/>
</dbReference>
<organism evidence="16">
    <name type="scientific">Ixodes ricinus</name>
    <name type="common">Common tick</name>
    <name type="synonym">Acarus ricinus</name>
    <dbReference type="NCBI Taxonomy" id="34613"/>
    <lineage>
        <taxon>Eukaryota</taxon>
        <taxon>Metazoa</taxon>
        <taxon>Ecdysozoa</taxon>
        <taxon>Arthropoda</taxon>
        <taxon>Chelicerata</taxon>
        <taxon>Arachnida</taxon>
        <taxon>Acari</taxon>
        <taxon>Parasitiformes</taxon>
        <taxon>Ixodida</taxon>
        <taxon>Ixodoidea</taxon>
        <taxon>Ixodidae</taxon>
        <taxon>Ixodinae</taxon>
        <taxon>Ixodes</taxon>
    </lineage>
</organism>
<dbReference type="PROSITE" id="PS00134">
    <property type="entry name" value="TRYPSIN_HIS"/>
    <property type="match status" value="1"/>
</dbReference>
<keyword evidence="3 13" id="KW-0645">Protease</keyword>
<evidence type="ECO:0000256" key="4">
    <source>
        <dbReference type="ARBA" id="ARBA00022729"/>
    </source>
</evidence>
<dbReference type="GO" id="GO:0006508">
    <property type="term" value="P:proteolysis"/>
    <property type="evidence" value="ECO:0007669"/>
    <property type="project" value="UniProtKB-KW"/>
</dbReference>
<evidence type="ECO:0000256" key="14">
    <source>
        <dbReference type="SAM" id="MobiDB-lite"/>
    </source>
</evidence>
<keyword evidence="9" id="KW-0130">Cell adhesion</keyword>
<protein>
    <recommendedName>
        <fullName evidence="12">limulus clotting factor C</fullName>
        <ecNumber evidence="12">3.4.21.84</ecNumber>
    </recommendedName>
</protein>
<evidence type="ECO:0000256" key="1">
    <source>
        <dbReference type="ARBA" id="ARBA00022536"/>
    </source>
</evidence>
<keyword evidence="6 13" id="KW-0378">Hydrolase</keyword>
<dbReference type="GO" id="GO:0004252">
    <property type="term" value="F:serine-type endopeptidase activity"/>
    <property type="evidence" value="ECO:0007669"/>
    <property type="project" value="InterPro"/>
</dbReference>
<accession>V5HUZ1</accession>
<dbReference type="InterPro" id="IPR043504">
    <property type="entry name" value="Peptidase_S1_PA_chymotrypsin"/>
</dbReference>
<keyword evidence="10" id="KW-1015">Disulfide bond</keyword>
<dbReference type="InterPro" id="IPR001254">
    <property type="entry name" value="Trypsin_dom"/>
</dbReference>
<dbReference type="AlphaFoldDB" id="V5HUZ1"/>
<evidence type="ECO:0000313" key="16">
    <source>
        <dbReference type="EMBL" id="JAB82334.1"/>
    </source>
</evidence>
<reference evidence="16" key="1">
    <citation type="journal article" date="2015" name="Sci. Rep.">
        <title>Tissue- and time-dependent transcription in Ixodes ricinus salivary glands and midguts when blood feeding on the vertebrate host.</title>
        <authorList>
            <person name="Kotsyfakis M."/>
            <person name="Schwarz A."/>
            <person name="Erhart J."/>
            <person name="Ribeiro J.M."/>
        </authorList>
    </citation>
    <scope>NUCLEOTIDE SEQUENCE</scope>
    <source>
        <tissue evidence="16">Salivary gland and midgut</tissue>
    </source>
</reference>
<evidence type="ECO:0000256" key="11">
    <source>
        <dbReference type="ARBA" id="ARBA00052079"/>
    </source>
</evidence>
<dbReference type="PRINTS" id="PR00722">
    <property type="entry name" value="CHYMOTRYPSIN"/>
</dbReference>
<evidence type="ECO:0000256" key="12">
    <source>
        <dbReference type="ARBA" id="ARBA00066707"/>
    </source>
</evidence>
<keyword evidence="7" id="KW-0353">Hemolymph clotting</keyword>
<dbReference type="InterPro" id="IPR033116">
    <property type="entry name" value="TRYPSIN_SER"/>
</dbReference>
<dbReference type="EMBL" id="GANP01002134">
    <property type="protein sequence ID" value="JAB82334.1"/>
    <property type="molecule type" value="mRNA"/>
</dbReference>
<dbReference type="Gene3D" id="2.40.10.10">
    <property type="entry name" value="Trypsin-like serine proteases"/>
    <property type="match status" value="1"/>
</dbReference>
<evidence type="ECO:0000256" key="13">
    <source>
        <dbReference type="RuleBase" id="RU363034"/>
    </source>
</evidence>
<evidence type="ECO:0000256" key="8">
    <source>
        <dbReference type="ARBA" id="ARBA00022825"/>
    </source>
</evidence>
<feature type="domain" description="Peptidase S1" evidence="15">
    <location>
        <begin position="34"/>
        <end position="282"/>
    </location>
</feature>
<dbReference type="Pfam" id="PF00089">
    <property type="entry name" value="Trypsin"/>
    <property type="match status" value="1"/>
</dbReference>
<keyword evidence="2" id="KW-0768">Sushi</keyword>
<feature type="region of interest" description="Disordered" evidence="14">
    <location>
        <begin position="1"/>
        <end position="35"/>
    </location>
</feature>
<dbReference type="PANTHER" id="PTHR24252:SF7">
    <property type="entry name" value="HYALIN"/>
    <property type="match status" value="1"/>
</dbReference>
<feature type="non-terminal residue" evidence="16">
    <location>
        <position position="1"/>
    </location>
</feature>
<evidence type="ECO:0000256" key="9">
    <source>
        <dbReference type="ARBA" id="ARBA00022889"/>
    </source>
</evidence>
<sequence>LTNGTTDYSVCGRSSKHTAETGLEIPDDSPQARIRGGQEAVDSWPWMVEMRGAADGEFLCGATIISSQWLLTAAHCLRAGKDDGYRKKSVNEFQLRLGLTDRKNTSHEQEVFIEEIIRHKDYIEATNQNDIALLRLNQTITFNEFARPICLPPSHDRLSQRLPFYNANQTAFVIGWGAERKGRSDVLRLKQLKLRIQRQESCRKAFENFTYDGSMMCAKYAEAKGDACEGDSGGPLMQGVVDDETVWTQVGIVSWGIHCDGRKPGVYTNVARYVPWIEEVMSRARNVSDAAQPPLPGTADSKA</sequence>
<dbReference type="SMART" id="SM00020">
    <property type="entry name" value="Tryp_SPc"/>
    <property type="match status" value="1"/>
</dbReference>
<dbReference type="CDD" id="cd00190">
    <property type="entry name" value="Tryp_SPc"/>
    <property type="match status" value="1"/>
</dbReference>
<dbReference type="FunFam" id="2.40.10.10:FF:000120">
    <property type="entry name" value="Putative serine protease"/>
    <property type="match status" value="1"/>
</dbReference>
<dbReference type="InterPro" id="IPR018114">
    <property type="entry name" value="TRYPSIN_HIS"/>
</dbReference>
<dbReference type="InterPro" id="IPR001314">
    <property type="entry name" value="Peptidase_S1A"/>
</dbReference>
<name>V5HUZ1_IXORI</name>
<evidence type="ECO:0000256" key="3">
    <source>
        <dbReference type="ARBA" id="ARBA00022670"/>
    </source>
</evidence>
<comment type="catalytic activity">
    <reaction evidence="11">
        <text>Selective cleavage of 103-Arg-|-Ser-104 and 124-Ile-|-Ile-125 bonds in Limulus clotting factor B to form activated factor B. Cleavage of -Pro-Arg-|-Xaa- bonds in synthetic substrates.</text>
        <dbReference type="EC" id="3.4.21.84"/>
    </reaction>
</comment>
<proteinExistence type="evidence at transcript level"/>
<dbReference type="InterPro" id="IPR009003">
    <property type="entry name" value="Peptidase_S1_PA"/>
</dbReference>
<evidence type="ECO:0000256" key="5">
    <source>
        <dbReference type="ARBA" id="ARBA00022734"/>
    </source>
</evidence>
<dbReference type="PROSITE" id="PS50240">
    <property type="entry name" value="TRYPSIN_DOM"/>
    <property type="match status" value="1"/>
</dbReference>
<keyword evidence="5" id="KW-0430">Lectin</keyword>